<feature type="compositionally biased region" description="Polar residues" evidence="1">
    <location>
        <begin position="1"/>
        <end position="10"/>
    </location>
</feature>
<evidence type="ECO:0000313" key="2">
    <source>
        <dbReference type="EMBL" id="CAA9300790.1"/>
    </source>
</evidence>
<feature type="region of interest" description="Disordered" evidence="1">
    <location>
        <begin position="1"/>
        <end position="26"/>
    </location>
</feature>
<protein>
    <submittedName>
        <fullName evidence="2">Uncharacterized protein</fullName>
    </submittedName>
</protein>
<feature type="non-terminal residue" evidence="2">
    <location>
        <position position="144"/>
    </location>
</feature>
<dbReference type="AlphaFoldDB" id="A0A6J4KBH3"/>
<organism evidence="2">
    <name type="scientific">uncultured Lysobacter sp</name>
    <dbReference type="NCBI Taxonomy" id="271060"/>
    <lineage>
        <taxon>Bacteria</taxon>
        <taxon>Pseudomonadati</taxon>
        <taxon>Pseudomonadota</taxon>
        <taxon>Gammaproteobacteria</taxon>
        <taxon>Lysobacterales</taxon>
        <taxon>Lysobacteraceae</taxon>
        <taxon>Lysobacter</taxon>
        <taxon>environmental samples</taxon>
    </lineage>
</organism>
<dbReference type="EMBL" id="CADCUA010000022">
    <property type="protein sequence ID" value="CAA9300790.1"/>
    <property type="molecule type" value="Genomic_DNA"/>
</dbReference>
<feature type="region of interest" description="Disordered" evidence="1">
    <location>
        <begin position="55"/>
        <end position="88"/>
    </location>
</feature>
<name>A0A6J4KBH3_9GAMM</name>
<gene>
    <name evidence="2" type="ORF">AVDCRST_MAG71-88</name>
</gene>
<feature type="compositionally biased region" description="Low complexity" evidence="1">
    <location>
        <begin position="55"/>
        <end position="66"/>
    </location>
</feature>
<feature type="region of interest" description="Disordered" evidence="1">
    <location>
        <begin position="115"/>
        <end position="144"/>
    </location>
</feature>
<feature type="non-terminal residue" evidence="2">
    <location>
        <position position="1"/>
    </location>
</feature>
<sequence length="144" mass="15223">YYSNHGSASPSPHVPVRQPFAQSRSRRARRVAALRDPLRAGAFGAVAATRAGPEVRGMGRYRPGVRGVRRPARRDHDDAGLPPAPRVPGLGAACGGPGAGMPRLVYALAQPRRRACRGDDGGWPGACRRASSEPAPESSRRDGL</sequence>
<reference evidence="2" key="1">
    <citation type="submission" date="2020-02" db="EMBL/GenBank/DDBJ databases">
        <authorList>
            <person name="Meier V. D."/>
        </authorList>
    </citation>
    <scope>NUCLEOTIDE SEQUENCE</scope>
    <source>
        <strain evidence="2">AVDCRST_MAG71</strain>
    </source>
</reference>
<evidence type="ECO:0000256" key="1">
    <source>
        <dbReference type="SAM" id="MobiDB-lite"/>
    </source>
</evidence>
<accession>A0A6J4KBH3</accession>
<proteinExistence type="predicted"/>